<dbReference type="KEGG" id="mesg:MLAUSG7_0740"/>
<evidence type="ECO:0000313" key="2">
    <source>
        <dbReference type="Proteomes" id="UP000679213"/>
    </source>
</evidence>
<evidence type="ECO:0000313" key="1">
    <source>
        <dbReference type="EMBL" id="CAB3288465.1"/>
    </source>
</evidence>
<name>A0A8D6PZ29_9EURY</name>
<gene>
    <name evidence="1" type="ORF">MLAUSG7_0740</name>
</gene>
<proteinExistence type="predicted"/>
<protein>
    <submittedName>
        <fullName evidence="1">Uncharacterized protein</fullName>
    </submittedName>
</protein>
<organism evidence="1 2">
    <name type="scientific">Methanocaldococcus lauensis</name>
    <dbReference type="NCBI Taxonomy" id="2546128"/>
    <lineage>
        <taxon>Archaea</taxon>
        <taxon>Methanobacteriati</taxon>
        <taxon>Methanobacteriota</taxon>
        <taxon>Methanomada group</taxon>
        <taxon>Methanococci</taxon>
        <taxon>Methanococcales</taxon>
        <taxon>Methanocaldococcaceae</taxon>
        <taxon>Methanocaldococcus</taxon>
    </lineage>
</organism>
<dbReference type="Proteomes" id="UP000679213">
    <property type="component" value="Chromosome I"/>
</dbReference>
<dbReference type="EMBL" id="LR792632">
    <property type="protein sequence ID" value="CAB3288465.1"/>
    <property type="molecule type" value="Genomic_DNA"/>
</dbReference>
<dbReference type="AlphaFoldDB" id="A0A8D6PZ29"/>
<reference evidence="1 2" key="1">
    <citation type="submission" date="2020-04" db="EMBL/GenBank/DDBJ databases">
        <authorList>
            <consortium name="Genoscope - CEA"/>
            <person name="William W."/>
        </authorList>
    </citation>
    <scope>NUCLEOTIDE SEQUENCE [LARGE SCALE GENOMIC DNA]</scope>
    <source>
        <strain evidence="1 2">SG7</strain>
    </source>
</reference>
<keyword evidence="2" id="KW-1185">Reference proteome</keyword>
<accession>A0A8D6PZ29</accession>
<sequence>MCKEIGTFLYVDIVITKEEIIKEIKASEDILFTVLPTFLANKEPTITLTLNKINKLL</sequence>